<name>A0A7J7EL64_DICBM</name>
<sequence>MAPLPGNGRAQVSLTGLRIHMGNTQPSSVTGFSRLWVSGISTWKRSGEEELVKRELFAPSASKMLYSWLLPWATVGSGSCIPESGRELRWQLGPPGMTRGISSPSSLFRGQSFLCAAGETGQQSWVRVGRGSQVLLVALPPNTYPRYDNMLPDGPSPYAKRHPTNTTKLGGPRAVPGAAPICCPPFSPAIGLYSLGCALSCLFT</sequence>
<proteinExistence type="predicted"/>
<dbReference type="AlphaFoldDB" id="A0A7J7EL64"/>
<organism evidence="1 2">
    <name type="scientific">Diceros bicornis minor</name>
    <name type="common">South-central black rhinoceros</name>
    <dbReference type="NCBI Taxonomy" id="77932"/>
    <lineage>
        <taxon>Eukaryota</taxon>
        <taxon>Metazoa</taxon>
        <taxon>Chordata</taxon>
        <taxon>Craniata</taxon>
        <taxon>Vertebrata</taxon>
        <taxon>Euteleostomi</taxon>
        <taxon>Mammalia</taxon>
        <taxon>Eutheria</taxon>
        <taxon>Laurasiatheria</taxon>
        <taxon>Perissodactyla</taxon>
        <taxon>Rhinocerotidae</taxon>
        <taxon>Diceros</taxon>
    </lineage>
</organism>
<dbReference type="EMBL" id="JACDTQ010002743">
    <property type="protein sequence ID" value="KAF5916156.1"/>
    <property type="molecule type" value="Genomic_DNA"/>
</dbReference>
<comment type="caution">
    <text evidence="1">The sequence shown here is derived from an EMBL/GenBank/DDBJ whole genome shotgun (WGS) entry which is preliminary data.</text>
</comment>
<reference evidence="1 2" key="1">
    <citation type="journal article" date="2020" name="Mol. Biol. Evol.">
        <title>Interspecific Gene Flow and the Evolution of Specialization in Black and White Rhinoceros.</title>
        <authorList>
            <person name="Moodley Y."/>
            <person name="Westbury M.V."/>
            <person name="Russo I.M."/>
            <person name="Gopalakrishnan S."/>
            <person name="Rakotoarivelo A."/>
            <person name="Olsen R.A."/>
            <person name="Prost S."/>
            <person name="Tunstall T."/>
            <person name="Ryder O.A."/>
            <person name="Dalen L."/>
            <person name="Bruford M.W."/>
        </authorList>
    </citation>
    <scope>NUCLEOTIDE SEQUENCE [LARGE SCALE GENOMIC DNA]</scope>
    <source>
        <strain evidence="1">SBR-YM</strain>
        <tissue evidence="1">Skin</tissue>
    </source>
</reference>
<evidence type="ECO:0000313" key="1">
    <source>
        <dbReference type="EMBL" id="KAF5916156.1"/>
    </source>
</evidence>
<evidence type="ECO:0000313" key="2">
    <source>
        <dbReference type="Proteomes" id="UP000551758"/>
    </source>
</evidence>
<dbReference type="Proteomes" id="UP000551758">
    <property type="component" value="Unassembled WGS sequence"/>
</dbReference>
<keyword evidence="2" id="KW-1185">Reference proteome</keyword>
<accession>A0A7J7EL64</accession>
<gene>
    <name evidence="1" type="ORF">HPG69_003231</name>
</gene>
<protein>
    <submittedName>
        <fullName evidence="1">Uncharacterized protein</fullName>
    </submittedName>
</protein>